<dbReference type="PANTHER" id="PTHR44757">
    <property type="entry name" value="DIGUANYLATE CYCLASE DGCP"/>
    <property type="match status" value="1"/>
</dbReference>
<evidence type="ECO:0000259" key="2">
    <source>
        <dbReference type="PROSITE" id="PS50883"/>
    </source>
</evidence>
<dbReference type="Pfam" id="PF00563">
    <property type="entry name" value="EAL"/>
    <property type="match status" value="1"/>
</dbReference>
<proteinExistence type="predicted"/>
<organism evidence="4 5">
    <name type="scientific">Noviherbaspirillum album</name>
    <dbReference type="NCBI Taxonomy" id="3080276"/>
    <lineage>
        <taxon>Bacteria</taxon>
        <taxon>Pseudomonadati</taxon>
        <taxon>Pseudomonadota</taxon>
        <taxon>Betaproteobacteria</taxon>
        <taxon>Burkholderiales</taxon>
        <taxon>Oxalobacteraceae</taxon>
        <taxon>Noviherbaspirillum</taxon>
    </lineage>
</organism>
<evidence type="ECO:0000313" key="4">
    <source>
        <dbReference type="EMBL" id="MEC4720974.1"/>
    </source>
</evidence>
<dbReference type="InterPro" id="IPR035919">
    <property type="entry name" value="EAL_sf"/>
</dbReference>
<dbReference type="SUPFAM" id="SSF141868">
    <property type="entry name" value="EAL domain-like"/>
    <property type="match status" value="1"/>
</dbReference>
<keyword evidence="1" id="KW-0812">Transmembrane</keyword>
<dbReference type="Proteomes" id="UP001352263">
    <property type="component" value="Unassembled WGS sequence"/>
</dbReference>
<feature type="domain" description="GGDEF" evidence="3">
    <location>
        <begin position="352"/>
        <end position="485"/>
    </location>
</feature>
<dbReference type="InterPro" id="IPR000160">
    <property type="entry name" value="GGDEF_dom"/>
</dbReference>
<feature type="transmembrane region" description="Helical" evidence="1">
    <location>
        <begin position="165"/>
        <end position="183"/>
    </location>
</feature>
<dbReference type="Gene3D" id="3.20.20.450">
    <property type="entry name" value="EAL domain"/>
    <property type="match status" value="1"/>
</dbReference>
<dbReference type="CDD" id="cd01949">
    <property type="entry name" value="GGDEF"/>
    <property type="match status" value="1"/>
</dbReference>
<dbReference type="CDD" id="cd01948">
    <property type="entry name" value="EAL"/>
    <property type="match status" value="1"/>
</dbReference>
<feature type="domain" description="EAL" evidence="2">
    <location>
        <begin position="494"/>
        <end position="748"/>
    </location>
</feature>
<evidence type="ECO:0000256" key="1">
    <source>
        <dbReference type="SAM" id="Phobius"/>
    </source>
</evidence>
<dbReference type="Gene3D" id="3.30.70.270">
    <property type="match status" value="1"/>
</dbReference>
<dbReference type="SMART" id="SM00052">
    <property type="entry name" value="EAL"/>
    <property type="match status" value="1"/>
</dbReference>
<dbReference type="InterPro" id="IPR052155">
    <property type="entry name" value="Biofilm_reg_signaling"/>
</dbReference>
<dbReference type="InterPro" id="IPR001633">
    <property type="entry name" value="EAL_dom"/>
</dbReference>
<dbReference type="SUPFAM" id="SSF55785">
    <property type="entry name" value="PYP-like sensor domain (PAS domain)"/>
    <property type="match status" value="1"/>
</dbReference>
<keyword evidence="1" id="KW-0472">Membrane</keyword>
<dbReference type="NCBIfam" id="TIGR00229">
    <property type="entry name" value="sensory_box"/>
    <property type="match status" value="1"/>
</dbReference>
<comment type="caution">
    <text evidence="4">The sequence shown here is derived from an EMBL/GenBank/DDBJ whole genome shotgun (WGS) entry which is preliminary data.</text>
</comment>
<dbReference type="InterPro" id="IPR000014">
    <property type="entry name" value="PAS"/>
</dbReference>
<evidence type="ECO:0000313" key="5">
    <source>
        <dbReference type="Proteomes" id="UP001352263"/>
    </source>
</evidence>
<gene>
    <name evidence="4" type="ORF">RY831_17545</name>
</gene>
<reference evidence="4 5" key="1">
    <citation type="submission" date="2023-10" db="EMBL/GenBank/DDBJ databases">
        <title>Noviherbaspirillum sp. CPCC 100848 genome assembly.</title>
        <authorList>
            <person name="Li X.Y."/>
            <person name="Fang X.M."/>
        </authorList>
    </citation>
    <scope>NUCLEOTIDE SEQUENCE [LARGE SCALE GENOMIC DNA]</scope>
    <source>
        <strain evidence="4 5">CPCC 100848</strain>
    </source>
</reference>
<protein>
    <submittedName>
        <fullName evidence="4">EAL domain-containing protein</fullName>
    </submittedName>
</protein>
<dbReference type="EMBL" id="JAWIIV010000015">
    <property type="protein sequence ID" value="MEC4720974.1"/>
    <property type="molecule type" value="Genomic_DNA"/>
</dbReference>
<dbReference type="PROSITE" id="PS50887">
    <property type="entry name" value="GGDEF"/>
    <property type="match status" value="1"/>
</dbReference>
<dbReference type="NCBIfam" id="TIGR00254">
    <property type="entry name" value="GGDEF"/>
    <property type="match status" value="1"/>
</dbReference>
<feature type="transmembrane region" description="Helical" evidence="1">
    <location>
        <begin position="55"/>
        <end position="74"/>
    </location>
</feature>
<dbReference type="SMART" id="SM00267">
    <property type="entry name" value="GGDEF"/>
    <property type="match status" value="1"/>
</dbReference>
<feature type="transmembrane region" description="Helical" evidence="1">
    <location>
        <begin position="132"/>
        <end position="153"/>
    </location>
</feature>
<dbReference type="InterPro" id="IPR043128">
    <property type="entry name" value="Rev_trsase/Diguanyl_cyclase"/>
</dbReference>
<dbReference type="PANTHER" id="PTHR44757:SF2">
    <property type="entry name" value="BIOFILM ARCHITECTURE MAINTENANCE PROTEIN MBAA"/>
    <property type="match status" value="1"/>
</dbReference>
<dbReference type="InterPro" id="IPR013656">
    <property type="entry name" value="PAS_4"/>
</dbReference>
<sequence>MASHSGKSETSAEDERAGERQQLRLRRFSMAALSAVVTFLMLVTLYLNGMMDGRTILAGASAMGIGLVGFFIAFKRGWNLKAKDPSLTGPMMMLSAAVVFLIMFDSATARAIMGAYLCVIMLFGVFRYPTRVLMNTAIIFLGVYACMLAVLWLRGAQAADMAMDIGRLIVMACVLPLVAWVGGHINNLRNTLHDRKVFFQTIWDTCKEVVVVMDADGIIRYTNPAMKAVFDRDPAAMIGMHASSLQPAHVDVTHRLQHAVRTLEGPGAKACFETEGVRADGTRLPLEITLSRAYLDSADMVVVFLSDITKRKMAEDQIKHLAQHDPLTGLPNRMMMHERLAHALALATRQESAVWVLFLDFDRFKLINDSLGHKVGDIVLTTLAARMVEVCRETDTVARLGGDEFVMVLSETRGGKLSESIIERLMDKLAKPIHVNGHELQLTASIGISVFPEDGTTVDSLVEHADVAMYRAKQNGRNNFCFYTASMNDAAIARLELESDLRSALQRGEFRLHYQPQVDVASGETVGAEALLRWQHPTKGLIPPAAFIPLAEETGLIVPIGAWVIRAACEQQRKWMSAGLSPMRISVNLSPRQFAEDDLVETIQSILIETRIEPGYLELELTEGMLMSDVDLAEKRLAELKQLGVHLSIDDFGTGYSSLAYLKRFPIDVLKIDRSFVKDLSNEDNSKAIVMAIITLAKAMKLHVVAEGVELLEQEEYLRNACCDRIQGYLVSAPLPAPEFEENFLEKGALQVEAA</sequence>
<keyword evidence="5" id="KW-1185">Reference proteome</keyword>
<keyword evidence="1" id="KW-1133">Transmembrane helix</keyword>
<dbReference type="Pfam" id="PF08448">
    <property type="entry name" value="PAS_4"/>
    <property type="match status" value="1"/>
</dbReference>
<accession>A0ABU6JCT7</accession>
<dbReference type="Pfam" id="PF00990">
    <property type="entry name" value="GGDEF"/>
    <property type="match status" value="1"/>
</dbReference>
<name>A0ABU6JCT7_9BURK</name>
<dbReference type="Gene3D" id="3.30.450.20">
    <property type="entry name" value="PAS domain"/>
    <property type="match status" value="1"/>
</dbReference>
<dbReference type="InterPro" id="IPR029787">
    <property type="entry name" value="Nucleotide_cyclase"/>
</dbReference>
<evidence type="ECO:0000259" key="3">
    <source>
        <dbReference type="PROSITE" id="PS50887"/>
    </source>
</evidence>
<dbReference type="RefSeq" id="WP_326507688.1">
    <property type="nucleotide sequence ID" value="NZ_JAWIIV010000015.1"/>
</dbReference>
<dbReference type="SUPFAM" id="SSF55073">
    <property type="entry name" value="Nucleotide cyclase"/>
    <property type="match status" value="1"/>
</dbReference>
<dbReference type="InterPro" id="IPR035965">
    <property type="entry name" value="PAS-like_dom_sf"/>
</dbReference>
<dbReference type="CDD" id="cd00130">
    <property type="entry name" value="PAS"/>
    <property type="match status" value="1"/>
</dbReference>
<dbReference type="PROSITE" id="PS50883">
    <property type="entry name" value="EAL"/>
    <property type="match status" value="1"/>
</dbReference>
<feature type="transmembrane region" description="Helical" evidence="1">
    <location>
        <begin position="28"/>
        <end position="49"/>
    </location>
</feature>
<feature type="transmembrane region" description="Helical" evidence="1">
    <location>
        <begin position="94"/>
        <end position="126"/>
    </location>
</feature>